<dbReference type="GO" id="GO:0005886">
    <property type="term" value="C:plasma membrane"/>
    <property type="evidence" value="ECO:0007669"/>
    <property type="project" value="TreeGrafter"/>
</dbReference>
<proteinExistence type="predicted"/>
<evidence type="ECO:0000313" key="3">
    <source>
        <dbReference type="WBParaSite" id="Hba_09518"/>
    </source>
</evidence>
<keyword evidence="2" id="KW-1185">Reference proteome</keyword>
<dbReference type="GO" id="GO:0030553">
    <property type="term" value="F:cGMP binding"/>
    <property type="evidence" value="ECO:0007669"/>
    <property type="project" value="TreeGrafter"/>
</dbReference>
<feature type="transmembrane region" description="Helical" evidence="1">
    <location>
        <begin position="123"/>
        <end position="145"/>
    </location>
</feature>
<dbReference type="WBParaSite" id="Hba_09518">
    <property type="protein sequence ID" value="Hba_09518"/>
    <property type="gene ID" value="Hba_09518"/>
</dbReference>
<dbReference type="GO" id="GO:0005222">
    <property type="term" value="F:intracellularly cAMP-activated cation channel activity"/>
    <property type="evidence" value="ECO:0007669"/>
    <property type="project" value="TreeGrafter"/>
</dbReference>
<dbReference type="PANTHER" id="PTHR45638">
    <property type="entry name" value="CYCLIC NUCLEOTIDE-GATED CATION CHANNEL SUBUNIT A"/>
    <property type="match status" value="1"/>
</dbReference>
<dbReference type="PANTHER" id="PTHR45638:SF5">
    <property type="entry name" value="CYCLIC NUCLEOTIDE-BINDING DOMAIN-CONTAINING PROTEIN"/>
    <property type="match status" value="1"/>
</dbReference>
<keyword evidence="1" id="KW-0812">Transmembrane</keyword>
<reference evidence="3" key="1">
    <citation type="submission" date="2016-11" db="UniProtKB">
        <authorList>
            <consortium name="WormBaseParasite"/>
        </authorList>
    </citation>
    <scope>IDENTIFICATION</scope>
</reference>
<organism evidence="2 3">
    <name type="scientific">Heterorhabditis bacteriophora</name>
    <name type="common">Entomopathogenic nematode worm</name>
    <dbReference type="NCBI Taxonomy" id="37862"/>
    <lineage>
        <taxon>Eukaryota</taxon>
        <taxon>Metazoa</taxon>
        <taxon>Ecdysozoa</taxon>
        <taxon>Nematoda</taxon>
        <taxon>Chromadorea</taxon>
        <taxon>Rhabditida</taxon>
        <taxon>Rhabditina</taxon>
        <taxon>Rhabditomorpha</taxon>
        <taxon>Strongyloidea</taxon>
        <taxon>Heterorhabditidae</taxon>
        <taxon>Heterorhabditis</taxon>
    </lineage>
</organism>
<dbReference type="GO" id="GO:0017071">
    <property type="term" value="C:intracellular cyclic nucleotide activated cation channel complex"/>
    <property type="evidence" value="ECO:0007669"/>
    <property type="project" value="TreeGrafter"/>
</dbReference>
<name>A0A1I7WWP6_HETBA</name>
<accession>A0A1I7WWP6</accession>
<dbReference type="AlphaFoldDB" id="A0A1I7WWP6"/>
<sequence>MDDSKRDVEMNIEPGRKTEQPTSLDFLKIVRSLLLIRNWLVHTRESMHKNTEGDDNIRKVFEPLSATTSTNDVLNESLLRKVWSWSFDETGLFFYLWTFLVFIGCYYNLVMIIVMVFEEIHKAFYHPWVILNIFFDTIFFIDLLVMTRKEFIEDGVKTTGVKDMLFHRLKT</sequence>
<keyword evidence="1" id="KW-0472">Membrane</keyword>
<feature type="transmembrane region" description="Helical" evidence="1">
    <location>
        <begin position="92"/>
        <end position="117"/>
    </location>
</feature>
<dbReference type="Proteomes" id="UP000095283">
    <property type="component" value="Unplaced"/>
</dbReference>
<dbReference type="GO" id="GO:0044877">
    <property type="term" value="F:protein-containing complex binding"/>
    <property type="evidence" value="ECO:0007669"/>
    <property type="project" value="TreeGrafter"/>
</dbReference>
<dbReference type="GO" id="GO:0005223">
    <property type="term" value="F:intracellularly cGMP-activated cation channel activity"/>
    <property type="evidence" value="ECO:0007669"/>
    <property type="project" value="TreeGrafter"/>
</dbReference>
<evidence type="ECO:0000313" key="2">
    <source>
        <dbReference type="Proteomes" id="UP000095283"/>
    </source>
</evidence>
<evidence type="ECO:0000256" key="1">
    <source>
        <dbReference type="SAM" id="Phobius"/>
    </source>
</evidence>
<keyword evidence="1" id="KW-1133">Transmembrane helix</keyword>
<protein>
    <submittedName>
        <fullName evidence="3">Ion_trans domain-containing protein</fullName>
    </submittedName>
</protein>
<dbReference type="InterPro" id="IPR050866">
    <property type="entry name" value="CNG_cation_channel"/>
</dbReference>